<dbReference type="Proteomes" id="UP000004221">
    <property type="component" value="Unassembled WGS sequence"/>
</dbReference>
<keyword evidence="2" id="KW-1185">Reference proteome</keyword>
<dbReference type="InterPro" id="IPR051082">
    <property type="entry name" value="Pentapeptide-BTB/POZ_domain"/>
</dbReference>
<evidence type="ECO:0000313" key="2">
    <source>
        <dbReference type="Proteomes" id="UP000004221"/>
    </source>
</evidence>
<accession>I4EHL6</accession>
<dbReference type="AlphaFoldDB" id="I4EHL6"/>
<dbReference type="Pfam" id="PF00805">
    <property type="entry name" value="Pentapeptide"/>
    <property type="match status" value="1"/>
</dbReference>
<evidence type="ECO:0000313" key="1">
    <source>
        <dbReference type="EMBL" id="CCF84178.1"/>
    </source>
</evidence>
<gene>
    <name evidence="1" type="ORF">NITHO_3160002</name>
</gene>
<dbReference type="InterPro" id="IPR001646">
    <property type="entry name" value="5peptide_repeat"/>
</dbReference>
<comment type="caution">
    <text evidence="1">The sequence shown here is derived from an EMBL/GenBank/DDBJ whole genome shotgun (WGS) entry which is preliminary data.</text>
</comment>
<organism evidence="1 2">
    <name type="scientific">Nitrolancea hollandica Lb</name>
    <dbReference type="NCBI Taxonomy" id="1129897"/>
    <lineage>
        <taxon>Bacteria</taxon>
        <taxon>Pseudomonadati</taxon>
        <taxon>Thermomicrobiota</taxon>
        <taxon>Thermomicrobia</taxon>
        <taxon>Sphaerobacterales</taxon>
        <taxon>Sphaerobacterineae</taxon>
        <taxon>Sphaerobacteraceae</taxon>
        <taxon>Nitrolancea</taxon>
    </lineage>
</organism>
<dbReference type="SUPFAM" id="SSF141571">
    <property type="entry name" value="Pentapeptide repeat-like"/>
    <property type="match status" value="1"/>
</dbReference>
<sequence length="272" mass="29961">MQEADLHGADLSGADLSESNLSRANLREANLHETNLREATLREADLRYAHLIQAVLEKADLAGCAVYGISAWDVRLDGATQDDLVISRPGDPVIRADRLEVSQFIYLLLNYSGLDAVIDEMTSKVVLVMGHFIADRKAVLEIIREELGQRGYLTLSLAFGTTWSRDFTRTVEALVRLSRFIIVDITESRGVHPAVGAIAPFFDAVPTRVLLQGTGADEDVTGETMSRLAPVAIHRYTGLADLRASFDASIVAPAEAMREERSSSRGRRQRRI</sequence>
<proteinExistence type="predicted"/>
<dbReference type="EMBL" id="CAGS01000242">
    <property type="protein sequence ID" value="CCF84178.1"/>
    <property type="molecule type" value="Genomic_DNA"/>
</dbReference>
<name>I4EHL6_9BACT</name>
<dbReference type="PANTHER" id="PTHR14136:SF17">
    <property type="entry name" value="BTB_POZ DOMAIN-CONTAINING PROTEIN KCTD9"/>
    <property type="match status" value="1"/>
</dbReference>
<reference evidence="1 2" key="1">
    <citation type="journal article" date="2012" name="ISME J.">
        <title>Nitrification expanded: discovery, physiology and genomics of a nitrite-oxidizing bacterium from the phylum Chloroflexi.</title>
        <authorList>
            <person name="Sorokin D.Y."/>
            <person name="Lucker S."/>
            <person name="Vejmelkova D."/>
            <person name="Kostrikina N.A."/>
            <person name="Kleerebezem R."/>
            <person name="Rijpstra W.I."/>
            <person name="Damste J.S."/>
            <person name="Le Paslier D."/>
            <person name="Muyzer G."/>
            <person name="Wagner M."/>
            <person name="van Loosdrecht M.C."/>
            <person name="Daims H."/>
        </authorList>
    </citation>
    <scope>NUCLEOTIDE SEQUENCE [LARGE SCALE GENOMIC DNA]</scope>
    <source>
        <strain evidence="2">none</strain>
    </source>
</reference>
<dbReference type="PANTHER" id="PTHR14136">
    <property type="entry name" value="BTB_POZ DOMAIN-CONTAINING PROTEIN KCTD9"/>
    <property type="match status" value="1"/>
</dbReference>
<protein>
    <submittedName>
        <fullName evidence="1">Pentapeptide repeat protein</fullName>
    </submittedName>
</protein>
<dbReference type="Gene3D" id="2.160.20.80">
    <property type="entry name" value="E3 ubiquitin-protein ligase SopA"/>
    <property type="match status" value="1"/>
</dbReference>